<sequence length="195" mass="22356">MAGPGSYIVHILNYGTATIQMGDSVDALEPGPSKRKGRELSSLREVFTEDPDPQRRVSSKFRHCLKAITYHKKSERVKSHLVKCLPFKQSMKEIDEESRPYWLNELMPKKKLNSGASSWSEVSYSQSSIKAFTLPRLKGSEQKMIENNLAMHYYITGSSFQKIEEHHLIEAFKIARPDVQFPSRKQCRTNFGSML</sequence>
<protein>
    <submittedName>
        <fullName evidence="1">Uncharacterized protein</fullName>
    </submittedName>
</protein>
<keyword evidence="2" id="KW-1185">Reference proteome</keyword>
<gene>
    <name evidence="1" type="ORF">PsorP6_005681</name>
</gene>
<dbReference type="Proteomes" id="UP001163321">
    <property type="component" value="Chromosome 4"/>
</dbReference>
<comment type="caution">
    <text evidence="1">The sequence shown here is derived from an EMBL/GenBank/DDBJ whole genome shotgun (WGS) entry which is preliminary data.</text>
</comment>
<accession>A0ACC0W2R2</accession>
<reference evidence="1 2" key="1">
    <citation type="journal article" date="2022" name="bioRxiv">
        <title>The genome of the oomycete Peronosclerospora sorghi, a cosmopolitan pathogen of maize and sorghum, is inflated with dispersed pseudogenes.</title>
        <authorList>
            <person name="Fletcher K."/>
            <person name="Martin F."/>
            <person name="Isakeit T."/>
            <person name="Cavanaugh K."/>
            <person name="Magill C."/>
            <person name="Michelmore R."/>
        </authorList>
    </citation>
    <scope>NUCLEOTIDE SEQUENCE [LARGE SCALE GENOMIC DNA]</scope>
    <source>
        <strain evidence="1">P6</strain>
    </source>
</reference>
<name>A0ACC0W2R2_9STRA</name>
<evidence type="ECO:0000313" key="1">
    <source>
        <dbReference type="EMBL" id="KAI9912379.1"/>
    </source>
</evidence>
<dbReference type="EMBL" id="CM047583">
    <property type="protein sequence ID" value="KAI9912379.1"/>
    <property type="molecule type" value="Genomic_DNA"/>
</dbReference>
<proteinExistence type="predicted"/>
<evidence type="ECO:0000313" key="2">
    <source>
        <dbReference type="Proteomes" id="UP001163321"/>
    </source>
</evidence>
<organism evidence="1 2">
    <name type="scientific">Peronosclerospora sorghi</name>
    <dbReference type="NCBI Taxonomy" id="230839"/>
    <lineage>
        <taxon>Eukaryota</taxon>
        <taxon>Sar</taxon>
        <taxon>Stramenopiles</taxon>
        <taxon>Oomycota</taxon>
        <taxon>Peronosporomycetes</taxon>
        <taxon>Peronosporales</taxon>
        <taxon>Peronosporaceae</taxon>
        <taxon>Peronosclerospora</taxon>
    </lineage>
</organism>